<dbReference type="Proteomes" id="UP000516028">
    <property type="component" value="Chromosome"/>
</dbReference>
<dbReference type="AlphaFoldDB" id="A0A7H0GHL2"/>
<protein>
    <submittedName>
        <fullName evidence="1">Uncharacterized protein</fullName>
    </submittedName>
</protein>
<evidence type="ECO:0000313" key="1">
    <source>
        <dbReference type="EMBL" id="QNP47778.1"/>
    </source>
</evidence>
<dbReference type="KEGG" id="daer:H9K75_16615"/>
<dbReference type="EMBL" id="CP060783">
    <property type="protein sequence ID" value="QNP47778.1"/>
    <property type="molecule type" value="Genomic_DNA"/>
</dbReference>
<name>A0A7H0GHL2_9BURK</name>
<organism evidence="1 2">
    <name type="scientific">Diaphorobacter aerolatus</name>
    <dbReference type="NCBI Taxonomy" id="1288495"/>
    <lineage>
        <taxon>Bacteria</taxon>
        <taxon>Pseudomonadati</taxon>
        <taxon>Pseudomonadota</taxon>
        <taxon>Betaproteobacteria</taxon>
        <taxon>Burkholderiales</taxon>
        <taxon>Comamonadaceae</taxon>
        <taxon>Diaphorobacter</taxon>
    </lineage>
</organism>
<accession>A0A7H0GHL2</accession>
<sequence length="100" mass="11151">MNFLIGFYNLNPPLASQRPAAPVRNAQSIRLLSSTGDSTQLQIADIAFDNLFRICNEMNARSFSRLRFSSVLGDQYNQQLFPRQNEGGVLSNPAPPLLHT</sequence>
<evidence type="ECO:0000313" key="2">
    <source>
        <dbReference type="Proteomes" id="UP000516028"/>
    </source>
</evidence>
<dbReference type="RefSeq" id="WP_187723458.1">
    <property type="nucleotide sequence ID" value="NZ_CP060783.1"/>
</dbReference>
<keyword evidence="2" id="KW-1185">Reference proteome</keyword>
<proteinExistence type="predicted"/>
<reference evidence="1 2" key="1">
    <citation type="submission" date="2020-08" db="EMBL/GenBank/DDBJ databases">
        <title>Genome sequence of Diaphorobacter aerolatus KACC 16536T.</title>
        <authorList>
            <person name="Hyun D.-W."/>
            <person name="Bae J.-W."/>
        </authorList>
    </citation>
    <scope>NUCLEOTIDE SEQUENCE [LARGE SCALE GENOMIC DNA]</scope>
    <source>
        <strain evidence="1 2">KACC 16536</strain>
    </source>
</reference>
<gene>
    <name evidence="1" type="ORF">H9K75_16615</name>
</gene>